<dbReference type="Pfam" id="PF01593">
    <property type="entry name" value="Amino_oxidase"/>
    <property type="match status" value="1"/>
</dbReference>
<gene>
    <name evidence="14" type="primary">hemG</name>
    <name evidence="14" type="ORF">ACFOLH_03555</name>
</gene>
<evidence type="ECO:0000256" key="12">
    <source>
        <dbReference type="RuleBase" id="RU364052"/>
    </source>
</evidence>
<comment type="subcellular location">
    <subcellularLocation>
        <location evidence="12">Cytoplasm</location>
    </subcellularLocation>
</comment>
<comment type="similarity">
    <text evidence="5 12">Belongs to the protoporphyrinogen/coproporphyrinogen oxidase family. Coproporphyrinogen III oxidase subfamily.</text>
</comment>
<dbReference type="GO" id="GO:0004729">
    <property type="term" value="F:oxygen-dependent protoporphyrinogen oxidase activity"/>
    <property type="evidence" value="ECO:0007669"/>
    <property type="project" value="UniProtKB-EC"/>
</dbReference>
<accession>A0ABV7WC90</accession>
<dbReference type="InterPro" id="IPR050464">
    <property type="entry name" value="Zeta_carotene_desat/Oxidored"/>
</dbReference>
<dbReference type="Gene3D" id="3.90.660.20">
    <property type="entry name" value="Protoporphyrinogen oxidase, mitochondrial, domain 2"/>
    <property type="match status" value="1"/>
</dbReference>
<evidence type="ECO:0000313" key="15">
    <source>
        <dbReference type="Proteomes" id="UP001595685"/>
    </source>
</evidence>
<evidence type="ECO:0000256" key="4">
    <source>
        <dbReference type="ARBA" id="ARBA00004744"/>
    </source>
</evidence>
<keyword evidence="10 12" id="KW-0560">Oxidoreductase</keyword>
<comment type="catalytic activity">
    <reaction evidence="1">
        <text>coproporphyrinogen III + 3 O2 = coproporphyrin III + 3 H2O2</text>
        <dbReference type="Rhea" id="RHEA:43436"/>
        <dbReference type="ChEBI" id="CHEBI:15379"/>
        <dbReference type="ChEBI" id="CHEBI:16240"/>
        <dbReference type="ChEBI" id="CHEBI:57309"/>
        <dbReference type="ChEBI" id="CHEBI:131725"/>
        <dbReference type="EC" id="1.3.3.15"/>
    </reaction>
    <physiologicalReaction direction="left-to-right" evidence="1">
        <dbReference type="Rhea" id="RHEA:43437"/>
    </physiologicalReaction>
</comment>
<dbReference type="InterPro" id="IPR002937">
    <property type="entry name" value="Amino_oxidase"/>
</dbReference>
<evidence type="ECO:0000256" key="11">
    <source>
        <dbReference type="ARBA" id="ARBA00023133"/>
    </source>
</evidence>
<evidence type="ECO:0000256" key="9">
    <source>
        <dbReference type="ARBA" id="ARBA00022827"/>
    </source>
</evidence>
<evidence type="ECO:0000256" key="2">
    <source>
        <dbReference type="ARBA" id="ARBA00001974"/>
    </source>
</evidence>
<dbReference type="NCBIfam" id="TIGR00562">
    <property type="entry name" value="proto_IX_ox"/>
    <property type="match status" value="1"/>
</dbReference>
<dbReference type="EC" id="1.3.3.15" evidence="6 12"/>
<dbReference type="Gene3D" id="3.50.50.60">
    <property type="entry name" value="FAD/NAD(P)-binding domain"/>
    <property type="match status" value="1"/>
</dbReference>
<dbReference type="InterPro" id="IPR004572">
    <property type="entry name" value="Protoporphyrinogen_oxidase"/>
</dbReference>
<evidence type="ECO:0000256" key="3">
    <source>
        <dbReference type="ARBA" id="ARBA00002185"/>
    </source>
</evidence>
<evidence type="ECO:0000256" key="10">
    <source>
        <dbReference type="ARBA" id="ARBA00023002"/>
    </source>
</evidence>
<evidence type="ECO:0000256" key="1">
    <source>
        <dbReference type="ARBA" id="ARBA00001755"/>
    </source>
</evidence>
<dbReference type="Gene3D" id="1.10.3110.10">
    <property type="entry name" value="protoporphyrinogen ix oxidase, domain 3"/>
    <property type="match status" value="1"/>
</dbReference>
<proteinExistence type="inferred from homology"/>
<dbReference type="PANTHER" id="PTHR42923">
    <property type="entry name" value="PROTOPORPHYRINOGEN OXIDASE"/>
    <property type="match status" value="1"/>
</dbReference>
<reference evidence="15" key="1">
    <citation type="journal article" date="2019" name="Int. J. Syst. Evol. Microbiol.">
        <title>The Global Catalogue of Microorganisms (GCM) 10K type strain sequencing project: providing services to taxonomists for standard genome sequencing and annotation.</title>
        <authorList>
            <consortium name="The Broad Institute Genomics Platform"/>
            <consortium name="The Broad Institute Genome Sequencing Center for Infectious Disease"/>
            <person name="Wu L."/>
            <person name="Ma J."/>
        </authorList>
    </citation>
    <scope>NUCLEOTIDE SEQUENCE [LARGE SCALE GENOMIC DNA]</scope>
    <source>
        <strain evidence="15">NCAIM B.02333</strain>
    </source>
</reference>
<keyword evidence="11 12" id="KW-0350">Heme biosynthesis</keyword>
<organism evidence="14 15">
    <name type="scientific">Aquipuribacter hungaricus</name>
    <dbReference type="NCBI Taxonomy" id="545624"/>
    <lineage>
        <taxon>Bacteria</taxon>
        <taxon>Bacillati</taxon>
        <taxon>Actinomycetota</taxon>
        <taxon>Actinomycetes</taxon>
        <taxon>Micrococcales</taxon>
        <taxon>Intrasporangiaceae</taxon>
        <taxon>Aquipuribacter</taxon>
    </lineage>
</organism>
<dbReference type="PANTHER" id="PTHR42923:SF3">
    <property type="entry name" value="PROTOPORPHYRINOGEN OXIDASE"/>
    <property type="match status" value="1"/>
</dbReference>
<dbReference type="Proteomes" id="UP001595685">
    <property type="component" value="Unassembled WGS sequence"/>
</dbReference>
<evidence type="ECO:0000259" key="13">
    <source>
        <dbReference type="Pfam" id="PF01593"/>
    </source>
</evidence>
<comment type="cofactor">
    <cofactor evidence="2 12">
        <name>FAD</name>
        <dbReference type="ChEBI" id="CHEBI:57692"/>
    </cofactor>
</comment>
<evidence type="ECO:0000256" key="8">
    <source>
        <dbReference type="ARBA" id="ARBA00022630"/>
    </source>
</evidence>
<feature type="domain" description="Amine oxidase" evidence="13">
    <location>
        <begin position="14"/>
        <end position="473"/>
    </location>
</feature>
<evidence type="ECO:0000313" key="14">
    <source>
        <dbReference type="EMBL" id="MFC3687414.1"/>
    </source>
</evidence>
<protein>
    <recommendedName>
        <fullName evidence="7 12">Coproporphyrinogen III oxidase</fullName>
        <ecNumber evidence="6 12">1.3.3.15</ecNumber>
    </recommendedName>
</protein>
<dbReference type="EMBL" id="JBHRWW010000002">
    <property type="protein sequence ID" value="MFC3687414.1"/>
    <property type="molecule type" value="Genomic_DNA"/>
</dbReference>
<evidence type="ECO:0000256" key="5">
    <source>
        <dbReference type="ARBA" id="ARBA00008310"/>
    </source>
</evidence>
<dbReference type="RefSeq" id="WP_376985361.1">
    <property type="nucleotide sequence ID" value="NZ_JBHRWW010000002.1"/>
</dbReference>
<evidence type="ECO:0000256" key="7">
    <source>
        <dbReference type="ARBA" id="ARBA00019046"/>
    </source>
</evidence>
<dbReference type="SUPFAM" id="SSF54373">
    <property type="entry name" value="FAD-linked reductases, C-terminal domain"/>
    <property type="match status" value="1"/>
</dbReference>
<comment type="function">
    <text evidence="3 12">Involved in coproporphyrin-dependent heme b biosynthesis. Catalyzes the oxidation of coproporphyrinogen III to coproporphyrin III.</text>
</comment>
<keyword evidence="8 12" id="KW-0285">Flavoprotein</keyword>
<name>A0ABV7WC90_9MICO</name>
<comment type="caution">
    <text evidence="14">The sequence shown here is derived from an EMBL/GenBank/DDBJ whole genome shotgun (WGS) entry which is preliminary data.</text>
</comment>
<keyword evidence="15" id="KW-1185">Reference proteome</keyword>
<sequence>MSVPDRVVVVGAGISGLAAAHALRSAGVDVLVLEASGRTGGVLHADEVGGVRVDLGAEAMLARRPEGVDLARAVGLGDLLVTPTSARPAVWRADGVRPLPTGTVMGVPGSGTDLSALLRPDELAETARARAARAAGIPAATGAGPSPDGGEDVSVADAVVAEVGRPVLDLLVEPLLGGVYAGRTERLSLAATVPALDAVRRRGEPLSAAADRAAASGPAPGVPVFTGVAGGMARLAGAVAEDLAAGGAEVRLGVRVTGAEQVPGGWRLQTSAGPVDAAAVVLALPTTTTARLLAGPVPAAADALAGVEVAGVAVVALAVDRLRPQTSGLLVPPVEAAAAGVDVKAVTFSGAKWDWVAAQDDGRGAGVLRASVGRAGEAAALRRDDAALADLVRRDLAVLLGEEHRATLAAAPAAVARWGGALPQYAPGHLARVARVRAAVAAVPGLAVTGAFLDGVGVPACVASARSEVRRLLAAGWGA</sequence>
<comment type="pathway">
    <text evidence="4 12">Porphyrin-containing compound metabolism; protoheme biosynthesis.</text>
</comment>
<keyword evidence="9 12" id="KW-0274">FAD</keyword>
<dbReference type="InterPro" id="IPR036188">
    <property type="entry name" value="FAD/NAD-bd_sf"/>
</dbReference>
<keyword evidence="12" id="KW-0963">Cytoplasm</keyword>
<dbReference type="SUPFAM" id="SSF51905">
    <property type="entry name" value="FAD/NAD(P)-binding domain"/>
    <property type="match status" value="1"/>
</dbReference>
<evidence type="ECO:0000256" key="6">
    <source>
        <dbReference type="ARBA" id="ARBA00012402"/>
    </source>
</evidence>